<reference evidence="1" key="1">
    <citation type="submission" date="2015-04" db="EMBL/GenBank/DDBJ databases">
        <authorList>
            <person name="Syromyatnikov M.Y."/>
            <person name="Popov V.N."/>
        </authorList>
    </citation>
    <scope>NUCLEOTIDE SEQUENCE</scope>
    <source>
        <strain evidence="1">MO-1</strain>
    </source>
</reference>
<organism evidence="1">
    <name type="scientific">Magnetococcus massalia (strain MO-1)</name>
    <dbReference type="NCBI Taxonomy" id="451514"/>
    <lineage>
        <taxon>Bacteria</taxon>
        <taxon>Pseudomonadati</taxon>
        <taxon>Pseudomonadota</taxon>
        <taxon>Magnetococcia</taxon>
        <taxon>Magnetococcales</taxon>
        <taxon>Magnetococcaceae</taxon>
        <taxon>Magnetococcus</taxon>
    </lineage>
</organism>
<gene>
    <name evidence="1" type="ORF">MAGMO_0750</name>
</gene>
<sequence length="82" mass="9716">MYQSVNLALTYTSSVFALYSPTPNSSLELVTGHRKYVQKAKREMLREPEWSKLRDWVREVKRHERRARVKGAEGVLRLPERE</sequence>
<name>A0A1S7LG85_MAGMO</name>
<dbReference type="EMBL" id="LO017727">
    <property type="protein sequence ID" value="CRH04951.1"/>
    <property type="molecule type" value="Genomic_DNA"/>
</dbReference>
<protein>
    <submittedName>
        <fullName evidence="1">Uncharacterized protein</fullName>
    </submittedName>
</protein>
<accession>A0A1S7LG85</accession>
<proteinExistence type="predicted"/>
<evidence type="ECO:0000313" key="1">
    <source>
        <dbReference type="EMBL" id="CRH04951.1"/>
    </source>
</evidence>
<dbReference type="AlphaFoldDB" id="A0A1S7LG85"/>